<sequence length="161" mass="18436">MNRRARLKFAKEHLAWTSANWAKVLWSDESKFNLFSSDGIRYVRRPPGKRYDVRYQMPTVKHSKSVMVWGCFSRDMIGPIARVEGLMNAPMYRDILENTMLPHAIEKMPAEWIFQQDNDPKNASNLLMGTKPMPGSQLPDGLKITMSTFCHGISESGLESN</sequence>
<protein>
    <submittedName>
        <fullName evidence="2">Transposase</fullName>
    </submittedName>
</protein>
<dbReference type="WBParaSite" id="jg25867">
    <property type="protein sequence ID" value="jg25867"/>
    <property type="gene ID" value="jg25867"/>
</dbReference>
<dbReference type="InterPro" id="IPR036397">
    <property type="entry name" value="RNaseH_sf"/>
</dbReference>
<dbReference type="GO" id="GO:0003676">
    <property type="term" value="F:nucleic acid binding"/>
    <property type="evidence" value="ECO:0007669"/>
    <property type="project" value="InterPro"/>
</dbReference>
<keyword evidence="1" id="KW-1185">Reference proteome</keyword>
<accession>A0A915E512</accession>
<name>A0A915E512_9BILA</name>
<dbReference type="Gene3D" id="3.30.420.10">
    <property type="entry name" value="Ribonuclease H-like superfamily/Ribonuclease H"/>
    <property type="match status" value="1"/>
</dbReference>
<dbReference type="Proteomes" id="UP000887574">
    <property type="component" value="Unplaced"/>
</dbReference>
<dbReference type="AlphaFoldDB" id="A0A915E512"/>
<evidence type="ECO:0000313" key="1">
    <source>
        <dbReference type="Proteomes" id="UP000887574"/>
    </source>
</evidence>
<evidence type="ECO:0000313" key="2">
    <source>
        <dbReference type="WBParaSite" id="jg25867"/>
    </source>
</evidence>
<dbReference type="PANTHER" id="PTHR23022">
    <property type="entry name" value="TRANSPOSABLE ELEMENT-RELATED"/>
    <property type="match status" value="1"/>
</dbReference>
<dbReference type="InterPro" id="IPR052338">
    <property type="entry name" value="Transposase_5"/>
</dbReference>
<dbReference type="PANTHER" id="PTHR23022:SF134">
    <property type="entry name" value="TRANSPOSABLE ELEMENT TC1 TRANSPOSASE"/>
    <property type="match status" value="1"/>
</dbReference>
<organism evidence="1 2">
    <name type="scientific">Ditylenchus dipsaci</name>
    <dbReference type="NCBI Taxonomy" id="166011"/>
    <lineage>
        <taxon>Eukaryota</taxon>
        <taxon>Metazoa</taxon>
        <taxon>Ecdysozoa</taxon>
        <taxon>Nematoda</taxon>
        <taxon>Chromadorea</taxon>
        <taxon>Rhabditida</taxon>
        <taxon>Tylenchina</taxon>
        <taxon>Tylenchomorpha</taxon>
        <taxon>Sphaerularioidea</taxon>
        <taxon>Anguinidae</taxon>
        <taxon>Anguininae</taxon>
        <taxon>Ditylenchus</taxon>
    </lineage>
</organism>
<reference evidence="2" key="1">
    <citation type="submission" date="2022-11" db="UniProtKB">
        <authorList>
            <consortium name="WormBaseParasite"/>
        </authorList>
    </citation>
    <scope>IDENTIFICATION</scope>
</reference>
<proteinExistence type="predicted"/>